<protein>
    <submittedName>
        <fullName evidence="4">Calcium-binding EF-hand-containing protein</fullName>
    </submittedName>
</protein>
<dbReference type="SUPFAM" id="SSF47473">
    <property type="entry name" value="EF-hand"/>
    <property type="match status" value="1"/>
</dbReference>
<organism evidence="4 5">
    <name type="scientific">Sinorhizobium medicae</name>
    <dbReference type="NCBI Taxonomy" id="110321"/>
    <lineage>
        <taxon>Bacteria</taxon>
        <taxon>Pseudomonadati</taxon>
        <taxon>Pseudomonadota</taxon>
        <taxon>Alphaproteobacteria</taxon>
        <taxon>Hyphomicrobiales</taxon>
        <taxon>Rhizobiaceae</taxon>
        <taxon>Sinorhizobium/Ensifer group</taxon>
        <taxon>Sinorhizobium</taxon>
    </lineage>
</organism>
<dbReference type="GO" id="GO:0005509">
    <property type="term" value="F:calcium ion binding"/>
    <property type="evidence" value="ECO:0007669"/>
    <property type="project" value="InterPro"/>
</dbReference>
<dbReference type="AlphaFoldDB" id="A0A508X2A3"/>
<evidence type="ECO:0000256" key="2">
    <source>
        <dbReference type="SAM" id="SignalP"/>
    </source>
</evidence>
<feature type="signal peptide" evidence="2">
    <location>
        <begin position="1"/>
        <end position="23"/>
    </location>
</feature>
<feature type="chain" id="PRO_5021187822" evidence="2">
    <location>
        <begin position="24"/>
        <end position="160"/>
    </location>
</feature>
<dbReference type="OMA" id="MMHRQMM"/>
<gene>
    <name evidence="4" type="ORF">EMEDMD4_530189</name>
</gene>
<name>A0A508X2A3_9HYPH</name>
<dbReference type="Proteomes" id="UP000507954">
    <property type="component" value="Unassembled WGS sequence"/>
</dbReference>
<dbReference type="GeneID" id="61609177"/>
<dbReference type="Gene3D" id="1.10.238.10">
    <property type="entry name" value="EF-hand"/>
    <property type="match status" value="1"/>
</dbReference>
<dbReference type="PROSITE" id="PS50222">
    <property type="entry name" value="EF_HAND_2"/>
    <property type="match status" value="1"/>
</dbReference>
<dbReference type="RefSeq" id="WP_012061361.1">
    <property type="nucleotide sequence ID" value="NZ_CABFNB010000121.1"/>
</dbReference>
<dbReference type="InterPro" id="IPR002048">
    <property type="entry name" value="EF_hand_dom"/>
</dbReference>
<evidence type="ECO:0000313" key="4">
    <source>
        <dbReference type="EMBL" id="VTZ63982.1"/>
    </source>
</evidence>
<evidence type="ECO:0000259" key="3">
    <source>
        <dbReference type="PROSITE" id="PS50222"/>
    </source>
</evidence>
<feature type="region of interest" description="Disordered" evidence="1">
    <location>
        <begin position="28"/>
        <end position="89"/>
    </location>
</feature>
<dbReference type="PROSITE" id="PS00018">
    <property type="entry name" value="EF_HAND_1"/>
    <property type="match status" value="2"/>
</dbReference>
<dbReference type="InterPro" id="IPR018247">
    <property type="entry name" value="EF_Hand_1_Ca_BS"/>
</dbReference>
<keyword evidence="2" id="KW-0732">Signal</keyword>
<dbReference type="InterPro" id="IPR011992">
    <property type="entry name" value="EF-hand-dom_pair"/>
</dbReference>
<evidence type="ECO:0000313" key="5">
    <source>
        <dbReference type="Proteomes" id="UP000507954"/>
    </source>
</evidence>
<dbReference type="EMBL" id="CABFNB010000121">
    <property type="protein sequence ID" value="VTZ63982.1"/>
    <property type="molecule type" value="Genomic_DNA"/>
</dbReference>
<dbReference type="Pfam" id="PF13202">
    <property type="entry name" value="EF-hand_5"/>
    <property type="match status" value="2"/>
</dbReference>
<evidence type="ECO:0000256" key="1">
    <source>
        <dbReference type="SAM" id="MobiDB-lite"/>
    </source>
</evidence>
<accession>A0A508X2A3</accession>
<feature type="domain" description="EF-hand" evidence="3">
    <location>
        <begin position="105"/>
        <end position="140"/>
    </location>
</feature>
<feature type="compositionally biased region" description="Basic and acidic residues" evidence="1">
    <location>
        <begin position="65"/>
        <end position="87"/>
    </location>
</feature>
<proteinExistence type="predicted"/>
<reference evidence="4 5" key="1">
    <citation type="submission" date="2019-06" db="EMBL/GenBank/DDBJ databases">
        <authorList>
            <person name="Le Quere A."/>
            <person name="Colella S."/>
        </authorList>
    </citation>
    <scope>NUCLEOTIDE SEQUENCE [LARGE SCALE GENOMIC DNA]</scope>
    <source>
        <strain evidence="4">EmedicaeMD41</strain>
    </source>
</reference>
<sequence>MSRMKFPAAAALAALMAIGTTSAAVAQAPAPVPPTGEMPATDQVIEPDMPTGDEEGTGGAALQEQPDRMREDMIRGDGKRGDRMHGDRMRHRDRMGGAMMHRQMMHRQMMKVMFAITDADNDGALSFEEISTIHKRIFDKVDINRDGKVTPDEIQGFFRN</sequence>